<accession>A0A1W2H4Z9</accession>
<feature type="domain" description="Metallo-beta-lactamase" evidence="1">
    <location>
        <begin position="17"/>
        <end position="211"/>
    </location>
</feature>
<sequence length="300" mass="33972">MENVAIIDLKFLDTNEAIASFLVETTHGPILVETGPESTFEQLKEGIERNGYELEEIKHVLLTHIHFDHAGASWKLAEIGAKIYVHPVGAPHLASPEKLWNSAAQIYGDDMERLWGKMKPIPEDQIVAVQHEEELEFGNIKIKALHTPGHATHHIAWKMGNVIFTGDVAGVKINGGPAVPPCPPPDINIRDWEVSLAILKAEKPECLFLTHFGIINNVNEHLDNLCYMLHDWSKWIKPYFDANTDQQEVIPLFMDYTKTQLVGEGCDEALIKVYEYANPSWMSVDGLYRYWKLKSQGRIK</sequence>
<dbReference type="SUPFAM" id="SSF56281">
    <property type="entry name" value="Metallo-hydrolase/oxidoreductase"/>
    <property type="match status" value="1"/>
</dbReference>
<dbReference type="InterPro" id="IPR037482">
    <property type="entry name" value="ST1585_MBL-fold"/>
</dbReference>
<dbReference type="InterPro" id="IPR036866">
    <property type="entry name" value="RibonucZ/Hydroxyglut_hydro"/>
</dbReference>
<dbReference type="STRING" id="758820.SAMN00777080_2652"/>
<organism evidence="2 3">
    <name type="scientific">Aquiflexum balticum DSM 16537</name>
    <dbReference type="NCBI Taxonomy" id="758820"/>
    <lineage>
        <taxon>Bacteria</taxon>
        <taxon>Pseudomonadati</taxon>
        <taxon>Bacteroidota</taxon>
        <taxon>Cytophagia</taxon>
        <taxon>Cytophagales</taxon>
        <taxon>Cyclobacteriaceae</taxon>
        <taxon>Aquiflexum</taxon>
    </lineage>
</organism>
<dbReference type="Pfam" id="PF00753">
    <property type="entry name" value="Lactamase_B"/>
    <property type="match status" value="1"/>
</dbReference>
<dbReference type="Proteomes" id="UP000192333">
    <property type="component" value="Chromosome I"/>
</dbReference>
<dbReference type="OrthoDB" id="9802248at2"/>
<dbReference type="AlphaFoldDB" id="A0A1W2H4Z9"/>
<gene>
    <name evidence="2" type="ORF">SAMN00777080_2652</name>
</gene>
<dbReference type="InterPro" id="IPR001279">
    <property type="entry name" value="Metallo-B-lactamas"/>
</dbReference>
<proteinExistence type="predicted"/>
<name>A0A1W2H4Z9_9BACT</name>
<dbReference type="RefSeq" id="WP_084120873.1">
    <property type="nucleotide sequence ID" value="NZ_LT838813.1"/>
</dbReference>
<keyword evidence="3" id="KW-1185">Reference proteome</keyword>
<dbReference type="Gene3D" id="3.60.15.10">
    <property type="entry name" value="Ribonuclease Z/Hydroxyacylglutathione hydrolase-like"/>
    <property type="match status" value="1"/>
</dbReference>
<dbReference type="EMBL" id="LT838813">
    <property type="protein sequence ID" value="SMD44037.1"/>
    <property type="molecule type" value="Genomic_DNA"/>
</dbReference>
<dbReference type="PANTHER" id="PTHR42951">
    <property type="entry name" value="METALLO-BETA-LACTAMASE DOMAIN-CONTAINING"/>
    <property type="match status" value="1"/>
</dbReference>
<dbReference type="SMART" id="SM00849">
    <property type="entry name" value="Lactamase_B"/>
    <property type="match status" value="1"/>
</dbReference>
<dbReference type="PANTHER" id="PTHR42951:SF22">
    <property type="entry name" value="METALLO BETA-LACTAMASE SUPERFAMILY LIPOPROTEIN"/>
    <property type="match status" value="1"/>
</dbReference>
<dbReference type="InterPro" id="IPR050855">
    <property type="entry name" value="NDM-1-like"/>
</dbReference>
<evidence type="ECO:0000313" key="3">
    <source>
        <dbReference type="Proteomes" id="UP000192333"/>
    </source>
</evidence>
<evidence type="ECO:0000313" key="2">
    <source>
        <dbReference type="EMBL" id="SMD44037.1"/>
    </source>
</evidence>
<reference evidence="3" key="1">
    <citation type="submission" date="2017-04" db="EMBL/GenBank/DDBJ databases">
        <authorList>
            <person name="Varghese N."/>
            <person name="Submissions S."/>
        </authorList>
    </citation>
    <scope>NUCLEOTIDE SEQUENCE [LARGE SCALE GENOMIC DNA]</scope>
    <source>
        <strain evidence="3">DSM 16537</strain>
    </source>
</reference>
<protein>
    <submittedName>
        <fullName evidence="2">Glyoxylase, beta-lactamase superfamily II</fullName>
    </submittedName>
</protein>
<dbReference type="CDD" id="cd07726">
    <property type="entry name" value="ST1585-like_MBL-fold"/>
    <property type="match status" value="1"/>
</dbReference>
<evidence type="ECO:0000259" key="1">
    <source>
        <dbReference type="SMART" id="SM00849"/>
    </source>
</evidence>